<gene>
    <name evidence="3" type="ORF">J7W16_10085</name>
</gene>
<feature type="domain" description="YtkA-like" evidence="2">
    <location>
        <begin position="42"/>
        <end position="122"/>
    </location>
</feature>
<keyword evidence="4" id="KW-1185">Reference proteome</keyword>
<dbReference type="Pfam" id="PF13115">
    <property type="entry name" value="YtkA"/>
    <property type="match status" value="1"/>
</dbReference>
<accession>A0A940WS59</accession>
<feature type="transmembrane region" description="Helical" evidence="1">
    <location>
        <begin position="16"/>
        <end position="37"/>
    </location>
</feature>
<dbReference type="RefSeq" id="WP_210597162.1">
    <property type="nucleotide sequence ID" value="NZ_JAGKSQ010000003.1"/>
</dbReference>
<keyword evidence="1" id="KW-0812">Transmembrane</keyword>
<keyword evidence="1" id="KW-1133">Transmembrane helix</keyword>
<reference evidence="3" key="1">
    <citation type="submission" date="2021-03" db="EMBL/GenBank/DDBJ databases">
        <title>Bacillus suaedae sp. nov., isolated from Suaeda aralocaspica.</title>
        <authorList>
            <person name="Lei R.F.R."/>
        </authorList>
    </citation>
    <scope>NUCLEOTIDE SEQUENCE</scope>
    <source>
        <strain evidence="3">YZJH907-2</strain>
    </source>
</reference>
<proteinExistence type="predicted"/>
<keyword evidence="1" id="KW-0472">Membrane</keyword>
<evidence type="ECO:0000313" key="4">
    <source>
        <dbReference type="Proteomes" id="UP000678228"/>
    </source>
</evidence>
<dbReference type="InterPro" id="IPR032693">
    <property type="entry name" value="YtkA-like_dom"/>
</dbReference>
<evidence type="ECO:0000256" key="1">
    <source>
        <dbReference type="SAM" id="Phobius"/>
    </source>
</evidence>
<protein>
    <submittedName>
        <fullName evidence="3">FixH family protein</fullName>
    </submittedName>
</protein>
<organism evidence="3 4">
    <name type="scientific">Halalkalibacter suaedae</name>
    <dbReference type="NCBI Taxonomy" id="2822140"/>
    <lineage>
        <taxon>Bacteria</taxon>
        <taxon>Bacillati</taxon>
        <taxon>Bacillota</taxon>
        <taxon>Bacilli</taxon>
        <taxon>Bacillales</taxon>
        <taxon>Bacillaceae</taxon>
        <taxon>Halalkalibacter</taxon>
    </lineage>
</organism>
<sequence>MKPEYRTSPSYKFVTIYFLVIPIFCVLGFLIVSSYFYDDELVTNWKMTFAGEDQTFHTGEATDFQLFLENEFGEAMNSASISVVFDRPETVHQIERTLHPLQNGLYETEVIFSIPGQWIAMIEAKEGNLVYRNQVIFQVDGEIISDVDRDPSDQFNLDQPLPDDIELLLDQMTNFSR</sequence>
<evidence type="ECO:0000313" key="3">
    <source>
        <dbReference type="EMBL" id="MBP3951485.1"/>
    </source>
</evidence>
<evidence type="ECO:0000259" key="2">
    <source>
        <dbReference type="Pfam" id="PF13115"/>
    </source>
</evidence>
<dbReference type="EMBL" id="JAGKSQ010000003">
    <property type="protein sequence ID" value="MBP3951485.1"/>
    <property type="molecule type" value="Genomic_DNA"/>
</dbReference>
<name>A0A940WS59_9BACI</name>
<comment type="caution">
    <text evidence="3">The sequence shown here is derived from an EMBL/GenBank/DDBJ whole genome shotgun (WGS) entry which is preliminary data.</text>
</comment>
<dbReference type="Proteomes" id="UP000678228">
    <property type="component" value="Unassembled WGS sequence"/>
</dbReference>
<dbReference type="AlphaFoldDB" id="A0A940WS59"/>